<name>A0A5A7MIM6_COMTE</name>
<dbReference type="AlphaFoldDB" id="A0A5A7MIM6"/>
<dbReference type="SUPFAM" id="SSF53955">
    <property type="entry name" value="Lysozyme-like"/>
    <property type="match status" value="1"/>
</dbReference>
<dbReference type="Pfam" id="PF05838">
    <property type="entry name" value="Glyco_hydro_108"/>
    <property type="match status" value="1"/>
</dbReference>
<proteinExistence type="predicted"/>
<dbReference type="InterPro" id="IPR023346">
    <property type="entry name" value="Lysozyme-like_dom_sf"/>
</dbReference>
<feature type="domain" description="TtsA-like Glycoside hydrolase family 108" evidence="1">
    <location>
        <begin position="8"/>
        <end position="93"/>
    </location>
</feature>
<dbReference type="InterPro" id="IPR008565">
    <property type="entry name" value="TtsA-like_GH18_dom"/>
</dbReference>
<dbReference type="EMBL" id="BKBW01000015">
    <property type="protein sequence ID" value="GEQ77596.1"/>
    <property type="molecule type" value="Genomic_DNA"/>
</dbReference>
<gene>
    <name evidence="2" type="ORF">CTTA_4601</name>
</gene>
<sequence>MDFDKAFDRLIGHEGKFTADPRDDGNWTGGKQGRGELKGTKFGIAANTYPHLDIKSLTVEQAKAVYREDFWDVIGKAHPAIKFQLFDAAVNHGRGNAIRILQRAVLVADDGAWGPRSQAALNSMQDLRGHNDVLLRFLGYRFKFWASLAKFDTFGRGWTNRGAENLIFAAEDN</sequence>
<protein>
    <recommendedName>
        <fullName evidence="1">TtsA-like Glycoside hydrolase family 108 domain-containing protein</fullName>
    </recommendedName>
</protein>
<reference evidence="2 3" key="1">
    <citation type="journal article" date="2019" name="Microbiol. Resour. Announc.">
        <title>Draft Genome Sequence of Comamonas testosteroni TA441, a Bacterium That Has a Cryptic Phenol Degradation Gene Cluster.</title>
        <authorList>
            <person name="Arai H."/>
            <person name="Ishii M."/>
        </authorList>
    </citation>
    <scope>NUCLEOTIDE SEQUENCE [LARGE SCALE GENOMIC DNA]</scope>
    <source>
        <strain evidence="2 3">TA441</strain>
    </source>
</reference>
<dbReference type="RefSeq" id="WP_149356957.1">
    <property type="nucleotide sequence ID" value="NZ_BKBW01000015.1"/>
</dbReference>
<organism evidence="2 3">
    <name type="scientific">Comamonas testosteroni</name>
    <name type="common">Pseudomonas testosteroni</name>
    <dbReference type="NCBI Taxonomy" id="285"/>
    <lineage>
        <taxon>Bacteria</taxon>
        <taxon>Pseudomonadati</taxon>
        <taxon>Pseudomonadota</taxon>
        <taxon>Betaproteobacteria</taxon>
        <taxon>Burkholderiales</taxon>
        <taxon>Comamonadaceae</taxon>
        <taxon>Comamonas</taxon>
    </lineage>
</organism>
<accession>A0A5A7MIM6</accession>
<dbReference type="Gene3D" id="1.20.141.10">
    <property type="entry name" value="Chitosanase, subunit A, domain 1"/>
    <property type="match status" value="1"/>
</dbReference>
<dbReference type="CDD" id="cd13926">
    <property type="entry name" value="N-acetylmuramidase_GH108"/>
    <property type="match status" value="1"/>
</dbReference>
<evidence type="ECO:0000313" key="3">
    <source>
        <dbReference type="Proteomes" id="UP000323105"/>
    </source>
</evidence>
<evidence type="ECO:0000259" key="1">
    <source>
        <dbReference type="Pfam" id="PF05838"/>
    </source>
</evidence>
<evidence type="ECO:0000313" key="2">
    <source>
        <dbReference type="EMBL" id="GEQ77596.1"/>
    </source>
</evidence>
<dbReference type="Proteomes" id="UP000323105">
    <property type="component" value="Unassembled WGS sequence"/>
</dbReference>
<comment type="caution">
    <text evidence="2">The sequence shown here is derived from an EMBL/GenBank/DDBJ whole genome shotgun (WGS) entry which is preliminary data.</text>
</comment>